<dbReference type="Proteomes" id="UP001176941">
    <property type="component" value="Chromosome 14"/>
</dbReference>
<accession>A0ABN8Y8X3</accession>
<dbReference type="EMBL" id="OX459950">
    <property type="protein sequence ID" value="CAI9156224.1"/>
    <property type="molecule type" value="Genomic_DNA"/>
</dbReference>
<evidence type="ECO:0000256" key="1">
    <source>
        <dbReference type="SAM" id="MobiDB-lite"/>
    </source>
</evidence>
<reference evidence="2" key="1">
    <citation type="submission" date="2023-04" db="EMBL/GenBank/DDBJ databases">
        <authorList>
            <consortium name="ELIXIR-Norway"/>
        </authorList>
    </citation>
    <scope>NUCLEOTIDE SEQUENCE [LARGE SCALE GENOMIC DNA]</scope>
</reference>
<proteinExistence type="predicted"/>
<feature type="compositionally biased region" description="Pro residues" evidence="1">
    <location>
        <begin position="148"/>
        <end position="163"/>
    </location>
</feature>
<feature type="compositionally biased region" description="Gly residues" evidence="1">
    <location>
        <begin position="28"/>
        <end position="39"/>
    </location>
</feature>
<feature type="compositionally biased region" description="Low complexity" evidence="1">
    <location>
        <begin position="127"/>
        <end position="147"/>
    </location>
</feature>
<feature type="region of interest" description="Disordered" evidence="1">
    <location>
        <begin position="16"/>
        <end position="79"/>
    </location>
</feature>
<feature type="region of interest" description="Disordered" evidence="1">
    <location>
        <begin position="106"/>
        <end position="208"/>
    </location>
</feature>
<sequence length="266" mass="26085">MPVVLTRALCIPARGRLASPTLATAAGAGRGAAGAGRGPRGAPRPAEPTPARRPRDPRAEPEAGRRPGRRGGAARLGRAGGFVVGASAARPQRLEALRRECVTPAEGTVGCGRPADQEPGVPGGGQAAALAPAAASGAARARPGVAGEPPPAPFIPAAPPPFPGSSGGSGGASEVSARPVPGGGSRAQAEAAGSGLAPRRLGPAQPRVVTRARAAGLLEGSGAAQAHGGRLGSGRASSCGRLAGSSEGRVVRPQVLRPPRQRHHFV</sequence>
<evidence type="ECO:0000313" key="3">
    <source>
        <dbReference type="Proteomes" id="UP001176941"/>
    </source>
</evidence>
<gene>
    <name evidence="2" type="ORF">MRATA1EN1_LOCUS5186</name>
</gene>
<feature type="compositionally biased region" description="Basic and acidic residues" evidence="1">
    <location>
        <begin position="53"/>
        <end position="65"/>
    </location>
</feature>
<evidence type="ECO:0000313" key="2">
    <source>
        <dbReference type="EMBL" id="CAI9156224.1"/>
    </source>
</evidence>
<organism evidence="2 3">
    <name type="scientific">Rangifer tarandus platyrhynchus</name>
    <name type="common">Svalbard reindeer</name>
    <dbReference type="NCBI Taxonomy" id="3082113"/>
    <lineage>
        <taxon>Eukaryota</taxon>
        <taxon>Metazoa</taxon>
        <taxon>Chordata</taxon>
        <taxon>Craniata</taxon>
        <taxon>Vertebrata</taxon>
        <taxon>Euteleostomi</taxon>
        <taxon>Mammalia</taxon>
        <taxon>Eutheria</taxon>
        <taxon>Laurasiatheria</taxon>
        <taxon>Artiodactyla</taxon>
        <taxon>Ruminantia</taxon>
        <taxon>Pecora</taxon>
        <taxon>Cervidae</taxon>
        <taxon>Odocoileinae</taxon>
        <taxon>Rangifer</taxon>
    </lineage>
</organism>
<feature type="region of interest" description="Disordered" evidence="1">
    <location>
        <begin position="220"/>
        <end position="266"/>
    </location>
</feature>
<name>A0ABN8Y8X3_RANTA</name>
<keyword evidence="3" id="KW-1185">Reference proteome</keyword>
<protein>
    <submittedName>
        <fullName evidence="2">Uncharacterized protein</fullName>
    </submittedName>
</protein>